<evidence type="ECO:0000313" key="2">
    <source>
        <dbReference type="Proteomes" id="UP000683925"/>
    </source>
</evidence>
<proteinExistence type="predicted"/>
<accession>A0A8S1W879</accession>
<comment type="caution">
    <text evidence="1">The sequence shown here is derived from an EMBL/GenBank/DDBJ whole genome shotgun (WGS) entry which is preliminary data.</text>
</comment>
<dbReference type="AlphaFoldDB" id="A0A8S1W879"/>
<sequence>MLNTERNTIIIQSSFKQLSRKVMLMQFKNNQYF</sequence>
<reference evidence="1" key="1">
    <citation type="submission" date="2021-01" db="EMBL/GenBank/DDBJ databases">
        <authorList>
            <consortium name="Genoscope - CEA"/>
            <person name="William W."/>
        </authorList>
    </citation>
    <scope>NUCLEOTIDE SEQUENCE</scope>
</reference>
<keyword evidence="2" id="KW-1185">Reference proteome</keyword>
<gene>
    <name evidence="1" type="ORF">POCTA_138.1.T0850001</name>
</gene>
<organism evidence="1 2">
    <name type="scientific">Paramecium octaurelia</name>
    <dbReference type="NCBI Taxonomy" id="43137"/>
    <lineage>
        <taxon>Eukaryota</taxon>
        <taxon>Sar</taxon>
        <taxon>Alveolata</taxon>
        <taxon>Ciliophora</taxon>
        <taxon>Intramacronucleata</taxon>
        <taxon>Oligohymenophorea</taxon>
        <taxon>Peniculida</taxon>
        <taxon>Parameciidae</taxon>
        <taxon>Paramecium</taxon>
    </lineage>
</organism>
<name>A0A8S1W879_PAROT</name>
<dbReference type="Proteomes" id="UP000683925">
    <property type="component" value="Unassembled WGS sequence"/>
</dbReference>
<protein>
    <submittedName>
        <fullName evidence="1">Uncharacterized protein</fullName>
    </submittedName>
</protein>
<evidence type="ECO:0000313" key="1">
    <source>
        <dbReference type="EMBL" id="CAD8185147.1"/>
    </source>
</evidence>
<dbReference type="EMBL" id="CAJJDP010000084">
    <property type="protein sequence ID" value="CAD8185147.1"/>
    <property type="molecule type" value="Genomic_DNA"/>
</dbReference>